<dbReference type="GO" id="GO:0005694">
    <property type="term" value="C:chromosome"/>
    <property type="evidence" value="ECO:0007669"/>
    <property type="project" value="TreeGrafter"/>
</dbReference>
<keyword evidence="3" id="KW-0067">ATP-binding</keyword>
<evidence type="ECO:0000256" key="3">
    <source>
        <dbReference type="ARBA" id="ARBA00022840"/>
    </source>
</evidence>
<dbReference type="SUPFAM" id="SSF52540">
    <property type="entry name" value="P-loop containing nucleoside triphosphate hydrolases"/>
    <property type="match status" value="1"/>
</dbReference>
<evidence type="ECO:0000259" key="12">
    <source>
        <dbReference type="PROSITE" id="PS51194"/>
    </source>
</evidence>
<dbReference type="GO" id="GO:0043138">
    <property type="term" value="F:3'-5' DNA helicase activity"/>
    <property type="evidence" value="ECO:0007669"/>
    <property type="project" value="UniProtKB-EC"/>
</dbReference>
<dbReference type="GO" id="GO:0003677">
    <property type="term" value="F:DNA binding"/>
    <property type="evidence" value="ECO:0007669"/>
    <property type="project" value="UniProtKB-KW"/>
</dbReference>
<dbReference type="AlphaFoldDB" id="A0A8W8JER9"/>
<keyword evidence="14" id="KW-1185">Reference proteome</keyword>
<dbReference type="InterPro" id="IPR011545">
    <property type="entry name" value="DEAD/DEAH_box_helicase_dom"/>
</dbReference>
<reference evidence="13" key="1">
    <citation type="submission" date="2022-08" db="UniProtKB">
        <authorList>
            <consortium name="EnsemblMetazoa"/>
        </authorList>
    </citation>
    <scope>IDENTIFICATION</scope>
    <source>
        <strain evidence="13">05x7-T-G4-1.051#20</strain>
    </source>
</reference>
<dbReference type="GO" id="GO:0009378">
    <property type="term" value="F:four-way junction helicase activity"/>
    <property type="evidence" value="ECO:0007669"/>
    <property type="project" value="TreeGrafter"/>
</dbReference>
<protein>
    <recommendedName>
        <fullName evidence="8">DNA 3'-5' helicase</fullName>
        <ecNumber evidence="8">5.6.2.4</ecNumber>
    </recommendedName>
    <alternativeName>
        <fullName evidence="9">DNA 3'-5' helicase BLM</fullName>
    </alternativeName>
</protein>
<dbReference type="GO" id="GO:0005737">
    <property type="term" value="C:cytoplasm"/>
    <property type="evidence" value="ECO:0007669"/>
    <property type="project" value="TreeGrafter"/>
</dbReference>
<feature type="region of interest" description="Disordered" evidence="10">
    <location>
        <begin position="433"/>
        <end position="457"/>
    </location>
</feature>
<evidence type="ECO:0000313" key="13">
    <source>
        <dbReference type="EnsemblMetazoa" id="G18880.1:cds"/>
    </source>
</evidence>
<dbReference type="Pfam" id="PF00270">
    <property type="entry name" value="DEAD"/>
    <property type="match status" value="1"/>
</dbReference>
<dbReference type="Pfam" id="PF00271">
    <property type="entry name" value="Helicase_C"/>
    <property type="match status" value="1"/>
</dbReference>
<keyword evidence="2" id="KW-0547">Nucleotide-binding</keyword>
<evidence type="ECO:0000313" key="14">
    <source>
        <dbReference type="Proteomes" id="UP000005408"/>
    </source>
</evidence>
<evidence type="ECO:0000256" key="6">
    <source>
        <dbReference type="ARBA" id="ARBA00023242"/>
    </source>
</evidence>
<evidence type="ECO:0000256" key="9">
    <source>
        <dbReference type="ARBA" id="ARBA00044542"/>
    </source>
</evidence>
<dbReference type="GO" id="GO:0005634">
    <property type="term" value="C:nucleus"/>
    <property type="evidence" value="ECO:0007669"/>
    <property type="project" value="TreeGrafter"/>
</dbReference>
<evidence type="ECO:0000256" key="10">
    <source>
        <dbReference type="SAM" id="MobiDB-lite"/>
    </source>
</evidence>
<dbReference type="GO" id="GO:0005524">
    <property type="term" value="F:ATP binding"/>
    <property type="evidence" value="ECO:0007669"/>
    <property type="project" value="UniProtKB-KW"/>
</dbReference>
<keyword evidence="4" id="KW-0238">DNA-binding</keyword>
<dbReference type="InterPro" id="IPR014001">
    <property type="entry name" value="Helicase_ATP-bd"/>
</dbReference>
<organism evidence="13 14">
    <name type="scientific">Magallana gigas</name>
    <name type="common">Pacific oyster</name>
    <name type="synonym">Crassostrea gigas</name>
    <dbReference type="NCBI Taxonomy" id="29159"/>
    <lineage>
        <taxon>Eukaryota</taxon>
        <taxon>Metazoa</taxon>
        <taxon>Spiralia</taxon>
        <taxon>Lophotrochozoa</taxon>
        <taxon>Mollusca</taxon>
        <taxon>Bivalvia</taxon>
        <taxon>Autobranchia</taxon>
        <taxon>Pteriomorphia</taxon>
        <taxon>Ostreida</taxon>
        <taxon>Ostreoidea</taxon>
        <taxon>Ostreidae</taxon>
        <taxon>Magallana</taxon>
    </lineage>
</organism>
<dbReference type="PROSITE" id="PS51192">
    <property type="entry name" value="HELICASE_ATP_BIND_1"/>
    <property type="match status" value="1"/>
</dbReference>
<evidence type="ECO:0000259" key="11">
    <source>
        <dbReference type="PROSITE" id="PS51192"/>
    </source>
</evidence>
<evidence type="ECO:0000256" key="4">
    <source>
        <dbReference type="ARBA" id="ARBA00023125"/>
    </source>
</evidence>
<evidence type="ECO:0000256" key="8">
    <source>
        <dbReference type="ARBA" id="ARBA00034808"/>
    </source>
</evidence>
<keyword evidence="6" id="KW-0539">Nucleus</keyword>
<dbReference type="InterPro" id="IPR027417">
    <property type="entry name" value="P-loop_NTPase"/>
</dbReference>
<keyword evidence="5" id="KW-0413">Isomerase</keyword>
<evidence type="ECO:0000256" key="2">
    <source>
        <dbReference type="ARBA" id="ARBA00022741"/>
    </source>
</evidence>
<evidence type="ECO:0000256" key="1">
    <source>
        <dbReference type="ARBA" id="ARBA00005446"/>
    </source>
</evidence>
<dbReference type="InterPro" id="IPR001650">
    <property type="entry name" value="Helicase_C-like"/>
</dbReference>
<dbReference type="PANTHER" id="PTHR13710:SF153">
    <property type="entry name" value="RECQ-LIKE DNA HELICASE BLM"/>
    <property type="match status" value="1"/>
</dbReference>
<sequence>MAAPSITTLQEIFEVEKLSAEQEKAIDSLLAKKDVFLSLRTGGGKSLCYMAFPIFYEYSNSLDVQPQVLIISPLLSIMKEQTDLLASKGFTATFIGKDKSEDASILDGKYQFVFSSPEAILQNDKWRDMLSGSKSFRLFVVDEAHTLVHWGENTKHGQAFREWFSRTGEIRSLISCPALVITANASKEARKVIKKRLALNNCVDIIDSPDRENIKLFVQKLKNTVPIDETFGWLTHDLSTRKKDCPRTLIFCSSIKICADIYTAFLMVLDNSVMEFVNMFHSCTSENVKETIREDMNDDNGNIRVLIATSAAGMGVNYKGVNNVVHYSPPKDMDSFVQQLGRDGSQSLHLLLYNSRHTHKLEADMKTYIENKDKCRRLQILESYDSLPDVELVKHLCCDICSQNCNCSGDCCELYQHPYFLFQSDDVSSDDNSCMSDSTDLESDDVLDIDDTYPELE</sequence>
<evidence type="ECO:0000256" key="5">
    <source>
        <dbReference type="ARBA" id="ARBA00023235"/>
    </source>
</evidence>
<feature type="compositionally biased region" description="Acidic residues" evidence="10">
    <location>
        <begin position="439"/>
        <end position="457"/>
    </location>
</feature>
<accession>A0A8W8JER9</accession>
<evidence type="ECO:0000256" key="7">
    <source>
        <dbReference type="ARBA" id="ARBA00034617"/>
    </source>
</evidence>
<dbReference type="SMART" id="SM00487">
    <property type="entry name" value="DEXDc"/>
    <property type="match status" value="1"/>
</dbReference>
<feature type="domain" description="Helicase C-terminal" evidence="12">
    <location>
        <begin position="226"/>
        <end position="391"/>
    </location>
</feature>
<comment type="catalytic activity">
    <reaction evidence="7">
        <text>Couples ATP hydrolysis with the unwinding of duplex DNA by translocating in the 3'-5' direction.</text>
        <dbReference type="EC" id="5.6.2.4"/>
    </reaction>
</comment>
<comment type="similarity">
    <text evidence="1">Belongs to the helicase family. RecQ subfamily.</text>
</comment>
<dbReference type="EnsemblMetazoa" id="G18880.1">
    <property type="protein sequence ID" value="G18880.1:cds"/>
    <property type="gene ID" value="G18880"/>
</dbReference>
<feature type="domain" description="Helicase ATP-binding" evidence="11">
    <location>
        <begin position="26"/>
        <end position="203"/>
    </location>
</feature>
<dbReference type="SMART" id="SM00490">
    <property type="entry name" value="HELICc"/>
    <property type="match status" value="1"/>
</dbReference>
<name>A0A8W8JER9_MAGGI</name>
<dbReference type="Proteomes" id="UP000005408">
    <property type="component" value="Unassembled WGS sequence"/>
</dbReference>
<dbReference type="PROSITE" id="PS51194">
    <property type="entry name" value="HELICASE_CTER"/>
    <property type="match status" value="1"/>
</dbReference>
<dbReference type="Gene3D" id="3.40.50.300">
    <property type="entry name" value="P-loop containing nucleotide triphosphate hydrolases"/>
    <property type="match status" value="2"/>
</dbReference>
<dbReference type="GO" id="GO:0000724">
    <property type="term" value="P:double-strand break repair via homologous recombination"/>
    <property type="evidence" value="ECO:0007669"/>
    <property type="project" value="TreeGrafter"/>
</dbReference>
<dbReference type="PANTHER" id="PTHR13710">
    <property type="entry name" value="DNA HELICASE RECQ FAMILY MEMBER"/>
    <property type="match status" value="1"/>
</dbReference>
<proteinExistence type="inferred from homology"/>
<dbReference type="EC" id="5.6.2.4" evidence="8"/>